<evidence type="ECO:0008006" key="8">
    <source>
        <dbReference type="Google" id="ProtNLM"/>
    </source>
</evidence>
<accession>A0A9P8PXB7</accession>
<gene>
    <name evidence="6" type="ORF">WICMUC_001254</name>
</gene>
<feature type="transmembrane region" description="Helical" evidence="5">
    <location>
        <begin position="33"/>
        <end position="51"/>
    </location>
</feature>
<keyword evidence="2 5" id="KW-0812">Transmembrane</keyword>
<dbReference type="Proteomes" id="UP000769528">
    <property type="component" value="Unassembled WGS sequence"/>
</dbReference>
<dbReference type="EMBL" id="JAEUBF010000390">
    <property type="protein sequence ID" value="KAH3679059.1"/>
    <property type="molecule type" value="Genomic_DNA"/>
</dbReference>
<dbReference type="GO" id="GO:0016192">
    <property type="term" value="P:vesicle-mediated transport"/>
    <property type="evidence" value="ECO:0007669"/>
    <property type="project" value="TreeGrafter"/>
</dbReference>
<evidence type="ECO:0000256" key="2">
    <source>
        <dbReference type="ARBA" id="ARBA00022692"/>
    </source>
</evidence>
<keyword evidence="7" id="KW-1185">Reference proteome</keyword>
<dbReference type="OrthoDB" id="423534at2759"/>
<reference evidence="6" key="1">
    <citation type="journal article" date="2021" name="Open Biol.">
        <title>Shared evolutionary footprints suggest mitochondrial oxidative damage underlies multiple complex I losses in fungi.</title>
        <authorList>
            <person name="Schikora-Tamarit M.A."/>
            <person name="Marcet-Houben M."/>
            <person name="Nosek J."/>
            <person name="Gabaldon T."/>
        </authorList>
    </citation>
    <scope>NUCLEOTIDE SEQUENCE</scope>
    <source>
        <strain evidence="6">CBS6341</strain>
    </source>
</reference>
<dbReference type="GO" id="GO:0000139">
    <property type="term" value="C:Golgi membrane"/>
    <property type="evidence" value="ECO:0007669"/>
    <property type="project" value="TreeGrafter"/>
</dbReference>
<keyword evidence="3 5" id="KW-1133">Transmembrane helix</keyword>
<feature type="transmembrane region" description="Helical" evidence="5">
    <location>
        <begin position="63"/>
        <end position="83"/>
    </location>
</feature>
<dbReference type="InterPro" id="IPR013714">
    <property type="entry name" value="Golgi_TVP15"/>
</dbReference>
<reference evidence="6" key="2">
    <citation type="submission" date="2021-01" db="EMBL/GenBank/DDBJ databases">
        <authorList>
            <person name="Schikora-Tamarit M.A."/>
        </authorList>
    </citation>
    <scope>NUCLEOTIDE SEQUENCE</scope>
    <source>
        <strain evidence="6">CBS6341</strain>
    </source>
</reference>
<comment type="subcellular location">
    <subcellularLocation>
        <location evidence="1">Membrane</location>
        <topology evidence="1">Multi-pass membrane protein</topology>
    </subcellularLocation>
</comment>
<evidence type="ECO:0000313" key="6">
    <source>
        <dbReference type="EMBL" id="KAH3679059.1"/>
    </source>
</evidence>
<dbReference type="Pfam" id="PF08507">
    <property type="entry name" value="COPI_assoc"/>
    <property type="match status" value="1"/>
</dbReference>
<evidence type="ECO:0000256" key="5">
    <source>
        <dbReference type="SAM" id="Phobius"/>
    </source>
</evidence>
<keyword evidence="4 5" id="KW-0472">Membrane</keyword>
<comment type="caution">
    <text evidence="6">The sequence shown here is derived from an EMBL/GenBank/DDBJ whole genome shotgun (WGS) entry which is preliminary data.</text>
</comment>
<dbReference type="PANTHER" id="PTHR28128:SF1">
    <property type="entry name" value="GOLGI APPARATUS MEMBRANE PROTEIN TVP15"/>
    <property type="match status" value="1"/>
</dbReference>
<evidence type="ECO:0000256" key="3">
    <source>
        <dbReference type="ARBA" id="ARBA00022989"/>
    </source>
</evidence>
<dbReference type="PANTHER" id="PTHR28128">
    <property type="entry name" value="GOLGI APPARATUS MEMBRANE PROTEIN TVP15"/>
    <property type="match status" value="1"/>
</dbReference>
<feature type="transmembrane region" description="Helical" evidence="5">
    <location>
        <begin position="7"/>
        <end position="27"/>
    </location>
</feature>
<protein>
    <recommendedName>
        <fullName evidence="8">Golgi apparatus membrane protein TVP15</fullName>
    </recommendedName>
</protein>
<proteinExistence type="predicted"/>
<name>A0A9P8PXB7_9ASCO</name>
<evidence type="ECO:0000256" key="4">
    <source>
        <dbReference type="ARBA" id="ARBA00023136"/>
    </source>
</evidence>
<sequence length="133" mass="14951">MSDLNGIFKAVNLLVGLITAIWGFIGLFNLRTFFIAIYLLAFGVSIVLLEFQIPPLTQQYASFLFSFLGRGVFYILLGFLIIHDNVLRYLSGFIVVIIGIAYSILEFIPSVEVPDNFRIDAHVLADDEESEII</sequence>
<evidence type="ECO:0000256" key="1">
    <source>
        <dbReference type="ARBA" id="ARBA00004141"/>
    </source>
</evidence>
<feature type="transmembrane region" description="Helical" evidence="5">
    <location>
        <begin position="89"/>
        <end position="108"/>
    </location>
</feature>
<evidence type="ECO:0000313" key="7">
    <source>
        <dbReference type="Proteomes" id="UP000769528"/>
    </source>
</evidence>
<dbReference type="AlphaFoldDB" id="A0A9P8PXB7"/>
<organism evidence="6 7">
    <name type="scientific">Wickerhamomyces mucosus</name>
    <dbReference type="NCBI Taxonomy" id="1378264"/>
    <lineage>
        <taxon>Eukaryota</taxon>
        <taxon>Fungi</taxon>
        <taxon>Dikarya</taxon>
        <taxon>Ascomycota</taxon>
        <taxon>Saccharomycotina</taxon>
        <taxon>Saccharomycetes</taxon>
        <taxon>Phaffomycetales</taxon>
        <taxon>Wickerhamomycetaceae</taxon>
        <taxon>Wickerhamomyces</taxon>
    </lineage>
</organism>